<dbReference type="AlphaFoldDB" id="D2VP95"/>
<protein>
    <submittedName>
        <fullName evidence="1">Predicted protein</fullName>
    </submittedName>
</protein>
<dbReference type="EMBL" id="GG738886">
    <property type="protein sequence ID" value="EFC41321.1"/>
    <property type="molecule type" value="Genomic_DNA"/>
</dbReference>
<sequence>MNLDTATLILENSTLLENVRALVKRYPSLTKSLTNLEMIFDPFILRYLPKREQFRILFGKEEKFKSTAQVTDFDMNLNLLKERFAKSHPGLVIPFHRFGLIQKK</sequence>
<dbReference type="Proteomes" id="UP000006671">
    <property type="component" value="Unassembled WGS sequence"/>
</dbReference>
<dbReference type="VEuPathDB" id="AmoebaDB:NAEGRDRAFT_70776"/>
<accession>D2VP95</accession>
<gene>
    <name evidence="1" type="ORF">NAEGRDRAFT_70776</name>
</gene>
<proteinExistence type="predicted"/>
<evidence type="ECO:0000313" key="1">
    <source>
        <dbReference type="EMBL" id="EFC41321.1"/>
    </source>
</evidence>
<keyword evidence="2" id="KW-1185">Reference proteome</keyword>
<evidence type="ECO:0000313" key="2">
    <source>
        <dbReference type="Proteomes" id="UP000006671"/>
    </source>
</evidence>
<name>D2VP95_NAEGR</name>
<dbReference type="GeneID" id="8856071"/>
<dbReference type="KEGG" id="ngr:NAEGRDRAFT_70776"/>
<dbReference type="InParanoid" id="D2VP95"/>
<dbReference type="RefSeq" id="XP_002674065.1">
    <property type="nucleotide sequence ID" value="XM_002674019.1"/>
</dbReference>
<organism evidence="2">
    <name type="scientific">Naegleria gruberi</name>
    <name type="common">Amoeba</name>
    <dbReference type="NCBI Taxonomy" id="5762"/>
    <lineage>
        <taxon>Eukaryota</taxon>
        <taxon>Discoba</taxon>
        <taxon>Heterolobosea</taxon>
        <taxon>Tetramitia</taxon>
        <taxon>Eutetramitia</taxon>
        <taxon>Vahlkampfiidae</taxon>
        <taxon>Naegleria</taxon>
    </lineage>
</organism>
<reference evidence="1 2" key="1">
    <citation type="journal article" date="2010" name="Cell">
        <title>The genome of Naegleria gruberi illuminates early eukaryotic versatility.</title>
        <authorList>
            <person name="Fritz-Laylin L.K."/>
            <person name="Prochnik S.E."/>
            <person name="Ginger M.L."/>
            <person name="Dacks J.B."/>
            <person name="Carpenter M.L."/>
            <person name="Field M.C."/>
            <person name="Kuo A."/>
            <person name="Paredez A."/>
            <person name="Chapman J."/>
            <person name="Pham J."/>
            <person name="Shu S."/>
            <person name="Neupane R."/>
            <person name="Cipriano M."/>
            <person name="Mancuso J."/>
            <person name="Tu H."/>
            <person name="Salamov A."/>
            <person name="Lindquist E."/>
            <person name="Shapiro H."/>
            <person name="Lucas S."/>
            <person name="Grigoriev I.V."/>
            <person name="Cande W.Z."/>
            <person name="Fulton C."/>
            <person name="Rokhsar D.S."/>
            <person name="Dawson S.C."/>
        </authorList>
    </citation>
    <scope>NUCLEOTIDE SEQUENCE [LARGE SCALE GENOMIC DNA]</scope>
    <source>
        <strain evidence="1 2">NEG-M</strain>
    </source>
</reference>